<reference evidence="1 2" key="1">
    <citation type="journal article" date="2019" name="Sci. Rep.">
        <title>Orb-weaving spider Araneus ventricosus genome elucidates the spidroin gene catalogue.</title>
        <authorList>
            <person name="Kono N."/>
            <person name="Nakamura H."/>
            <person name="Ohtoshi R."/>
            <person name="Moran D.A.P."/>
            <person name="Shinohara A."/>
            <person name="Yoshida Y."/>
            <person name="Fujiwara M."/>
            <person name="Mori M."/>
            <person name="Tomita M."/>
            <person name="Arakawa K."/>
        </authorList>
    </citation>
    <scope>NUCLEOTIDE SEQUENCE [LARGE SCALE GENOMIC DNA]</scope>
</reference>
<evidence type="ECO:0000313" key="2">
    <source>
        <dbReference type="Proteomes" id="UP000499080"/>
    </source>
</evidence>
<accession>A0A4Y2U8R9</accession>
<keyword evidence="2" id="KW-1185">Reference proteome</keyword>
<protein>
    <submittedName>
        <fullName evidence="1">Uncharacterized protein</fullName>
    </submittedName>
</protein>
<proteinExistence type="predicted"/>
<comment type="caution">
    <text evidence="1">The sequence shown here is derived from an EMBL/GenBank/DDBJ whole genome shotgun (WGS) entry which is preliminary data.</text>
</comment>
<name>A0A4Y2U8R9_ARAVE</name>
<evidence type="ECO:0000313" key="1">
    <source>
        <dbReference type="EMBL" id="GBO09042.1"/>
    </source>
</evidence>
<organism evidence="1 2">
    <name type="scientific">Araneus ventricosus</name>
    <name type="common">Orbweaver spider</name>
    <name type="synonym">Epeira ventricosa</name>
    <dbReference type="NCBI Taxonomy" id="182803"/>
    <lineage>
        <taxon>Eukaryota</taxon>
        <taxon>Metazoa</taxon>
        <taxon>Ecdysozoa</taxon>
        <taxon>Arthropoda</taxon>
        <taxon>Chelicerata</taxon>
        <taxon>Arachnida</taxon>
        <taxon>Araneae</taxon>
        <taxon>Araneomorphae</taxon>
        <taxon>Entelegynae</taxon>
        <taxon>Araneoidea</taxon>
        <taxon>Araneidae</taxon>
        <taxon>Araneus</taxon>
    </lineage>
</organism>
<dbReference type="EMBL" id="BGPR01034601">
    <property type="protein sequence ID" value="GBO09042.1"/>
    <property type="molecule type" value="Genomic_DNA"/>
</dbReference>
<gene>
    <name evidence="1" type="ORF">AVEN_126796_1</name>
</gene>
<dbReference type="Proteomes" id="UP000499080">
    <property type="component" value="Unassembled WGS sequence"/>
</dbReference>
<dbReference type="AlphaFoldDB" id="A0A4Y2U8R9"/>
<sequence length="99" mass="10981">MRLCASFTIPSKWSGGYQDQLDIQPSIPILMGPHRCGAVLNSQQPSPTSTFRALPWSFTFGPLRHMPILLYPYSFTKAQYTHAICVAQAIGDTSFRSSS</sequence>